<reference evidence="1" key="1">
    <citation type="submission" date="2021-06" db="EMBL/GenBank/DDBJ databases">
        <authorList>
            <person name="Kallberg Y."/>
            <person name="Tangrot J."/>
            <person name="Rosling A."/>
        </authorList>
    </citation>
    <scope>NUCLEOTIDE SEQUENCE</scope>
    <source>
        <strain evidence="1">UK204</strain>
    </source>
</reference>
<dbReference type="AlphaFoldDB" id="A0A9N8W263"/>
<dbReference type="OrthoDB" id="2411216at2759"/>
<evidence type="ECO:0000313" key="1">
    <source>
        <dbReference type="EMBL" id="CAG8474434.1"/>
    </source>
</evidence>
<gene>
    <name evidence="1" type="ORF">FCALED_LOCUS2390</name>
</gene>
<accession>A0A9N8W263</accession>
<dbReference type="Proteomes" id="UP000789570">
    <property type="component" value="Unassembled WGS sequence"/>
</dbReference>
<keyword evidence="2" id="KW-1185">Reference proteome</keyword>
<dbReference type="Gene3D" id="1.10.150.50">
    <property type="entry name" value="Transcription Factor, Ets-1"/>
    <property type="match status" value="1"/>
</dbReference>
<comment type="caution">
    <text evidence="1">The sequence shown here is derived from an EMBL/GenBank/DDBJ whole genome shotgun (WGS) entry which is preliminary data.</text>
</comment>
<dbReference type="InterPro" id="IPR013761">
    <property type="entry name" value="SAM/pointed_sf"/>
</dbReference>
<evidence type="ECO:0000313" key="2">
    <source>
        <dbReference type="Proteomes" id="UP000789570"/>
    </source>
</evidence>
<dbReference type="EMBL" id="CAJVPQ010000358">
    <property type="protein sequence ID" value="CAG8474434.1"/>
    <property type="molecule type" value="Genomic_DNA"/>
</dbReference>
<sequence length="66" mass="7531">MGLLVYEKVDIPTSTSVEKGLMKTMKKLFVMKRFNGQDFLDLTQDELERHGMKLGPANRLVKFAKG</sequence>
<organism evidence="1 2">
    <name type="scientific">Funneliformis caledonium</name>
    <dbReference type="NCBI Taxonomy" id="1117310"/>
    <lineage>
        <taxon>Eukaryota</taxon>
        <taxon>Fungi</taxon>
        <taxon>Fungi incertae sedis</taxon>
        <taxon>Mucoromycota</taxon>
        <taxon>Glomeromycotina</taxon>
        <taxon>Glomeromycetes</taxon>
        <taxon>Glomerales</taxon>
        <taxon>Glomeraceae</taxon>
        <taxon>Funneliformis</taxon>
    </lineage>
</organism>
<proteinExistence type="predicted"/>
<protein>
    <submittedName>
        <fullName evidence="1">17193_t:CDS:1</fullName>
    </submittedName>
</protein>
<name>A0A9N8W263_9GLOM</name>